<name>A0AB37ULW8_9CYAN</name>
<evidence type="ECO:0000313" key="2">
    <source>
        <dbReference type="Proteomes" id="UP000282574"/>
    </source>
</evidence>
<reference evidence="1 2" key="1">
    <citation type="journal article" date="2019" name="Genome Biol. Evol.">
        <title>Day and night: Metabolic profiles and evolutionary relationships of six axenic non-marine cyanobacteria.</title>
        <authorList>
            <person name="Will S.E."/>
            <person name="Henke P."/>
            <person name="Boedeker C."/>
            <person name="Huang S."/>
            <person name="Brinkmann H."/>
            <person name="Rohde M."/>
            <person name="Jarek M."/>
            <person name="Friedl T."/>
            <person name="Seufert S."/>
            <person name="Schumacher M."/>
            <person name="Overmann J."/>
            <person name="Neumann-Schaal M."/>
            <person name="Petersen J."/>
        </authorList>
    </citation>
    <scope>NUCLEOTIDE SEQUENCE [LARGE SCALE GENOMIC DNA]</scope>
    <source>
        <strain evidence="1 2">SAG 39.79</strain>
    </source>
</reference>
<comment type="caution">
    <text evidence="1">The sequence shown here is derived from an EMBL/GenBank/DDBJ whole genome shotgun (WGS) entry which is preliminary data.</text>
</comment>
<evidence type="ECO:0008006" key="3">
    <source>
        <dbReference type="Google" id="ProtNLM"/>
    </source>
</evidence>
<dbReference type="Proteomes" id="UP000282574">
    <property type="component" value="Unassembled WGS sequence"/>
</dbReference>
<dbReference type="Pfam" id="PF09655">
    <property type="entry name" value="Nitr_red_assoc"/>
    <property type="match status" value="1"/>
</dbReference>
<gene>
    <name evidence="1" type="ORF">DSM107010_22090</name>
</gene>
<dbReference type="AlphaFoldDB" id="A0AB37ULW8"/>
<dbReference type="NCBIfam" id="TIGR02664">
    <property type="entry name" value="nitr_red_assoc"/>
    <property type="match status" value="1"/>
</dbReference>
<dbReference type="InterPro" id="IPR013481">
    <property type="entry name" value="NarM"/>
</dbReference>
<sequence length="165" mass="19156">MLYIQCRSRIANHDMTRFFQFEADFVDSLRCIPMQVRYKLDTCGIKLKLPEWNQFSQEDRQALIDRPCNTPAEIQAYRQWLQDLVFQYTGKSASELPVEENPDWMNAATVPASIGEKAGEFGVTLSSEQWANLPPVERFALIKLSRSSHENRNFLPALKEFHLID</sequence>
<accession>A0AB37ULW8</accession>
<proteinExistence type="predicted"/>
<protein>
    <recommendedName>
        <fullName evidence="3">Nitrate reductase associated protein</fullName>
    </recommendedName>
</protein>
<keyword evidence="2" id="KW-1185">Reference proteome</keyword>
<dbReference type="EMBL" id="RSCK01000014">
    <property type="protein sequence ID" value="RUT12408.1"/>
    <property type="molecule type" value="Genomic_DNA"/>
</dbReference>
<evidence type="ECO:0000313" key="1">
    <source>
        <dbReference type="EMBL" id="RUT12408.1"/>
    </source>
</evidence>
<organism evidence="1 2">
    <name type="scientific">Chroococcidiopsis cubana SAG 39.79</name>
    <dbReference type="NCBI Taxonomy" id="388085"/>
    <lineage>
        <taxon>Bacteria</taxon>
        <taxon>Bacillati</taxon>
        <taxon>Cyanobacteriota</taxon>
        <taxon>Cyanophyceae</taxon>
        <taxon>Chroococcidiopsidales</taxon>
        <taxon>Chroococcidiopsidaceae</taxon>
        <taxon>Chroococcidiopsis</taxon>
    </lineage>
</organism>